<dbReference type="Proteomes" id="UP000249402">
    <property type="component" value="Unassembled WGS sequence"/>
</dbReference>
<dbReference type="GeneID" id="37224053"/>
<dbReference type="AlphaFoldDB" id="A0A395H2P6"/>
<keyword evidence="5" id="KW-1185">Reference proteome</keyword>
<keyword evidence="3" id="KW-0472">Membrane</keyword>
<feature type="compositionally biased region" description="Polar residues" evidence="2">
    <location>
        <begin position="449"/>
        <end position="461"/>
    </location>
</feature>
<keyword evidence="3" id="KW-1133">Transmembrane helix</keyword>
<evidence type="ECO:0000256" key="3">
    <source>
        <dbReference type="SAM" id="Phobius"/>
    </source>
</evidence>
<feature type="transmembrane region" description="Helical" evidence="3">
    <location>
        <begin position="509"/>
        <end position="530"/>
    </location>
</feature>
<name>A0A395H2P6_9EURO</name>
<evidence type="ECO:0000256" key="1">
    <source>
        <dbReference type="SAM" id="Coils"/>
    </source>
</evidence>
<reference evidence="4 5" key="1">
    <citation type="submission" date="2018-02" db="EMBL/GenBank/DDBJ databases">
        <title>The genomes of Aspergillus section Nigri reveals drivers in fungal speciation.</title>
        <authorList>
            <consortium name="DOE Joint Genome Institute"/>
            <person name="Vesth T.C."/>
            <person name="Nybo J."/>
            <person name="Theobald S."/>
            <person name="Brandl J."/>
            <person name="Frisvad J.C."/>
            <person name="Nielsen K.F."/>
            <person name="Lyhne E.K."/>
            <person name="Kogle M.E."/>
            <person name="Kuo A."/>
            <person name="Riley R."/>
            <person name="Clum A."/>
            <person name="Nolan M."/>
            <person name="Lipzen A."/>
            <person name="Salamov A."/>
            <person name="Henrissat B."/>
            <person name="Wiebenga A."/>
            <person name="De vries R.P."/>
            <person name="Grigoriev I.V."/>
            <person name="Mortensen U.H."/>
            <person name="Andersen M.R."/>
            <person name="Baker S.E."/>
        </authorList>
    </citation>
    <scope>NUCLEOTIDE SEQUENCE [LARGE SCALE GENOMIC DNA]</scope>
    <source>
        <strain evidence="4 5">CBS 121593</strain>
    </source>
</reference>
<keyword evidence="1" id="KW-0175">Coiled coil</keyword>
<evidence type="ECO:0000313" key="4">
    <source>
        <dbReference type="EMBL" id="RAL02157.1"/>
    </source>
</evidence>
<feature type="coiled-coil region" evidence="1">
    <location>
        <begin position="16"/>
        <end position="148"/>
    </location>
</feature>
<accession>A0A395H2P6</accession>
<dbReference type="OrthoDB" id="4489569at2759"/>
<protein>
    <submittedName>
        <fullName evidence="4">Uncharacterized protein</fullName>
    </submittedName>
</protein>
<proteinExistence type="predicted"/>
<sequence length="589" mass="66404">MEDLQLPPDIEPEFLVEELVKQLKEAQHELCRLQDQNKDLADELSNLTEQLADEAKAHEDAKTSFINAQRENKSKDITIGKAEDANDDLQKETEAQQKKIHQILEKARRVRQEKRENDEMINVQREKLEAYDREVKELKHRLASMGSEFASMKTECHARVAEGERKNLILLERLRKAMQTNDIAEHAMIETVQRPSDTWPGLDLPSQSGQILPFDTHKTLNEELQNSLYSLSEGTASQSSLATFFGQQAQPDRETNLTGLPDAPPLPSQNQVPAVEAVAVDWGNAEQAAHAGVIPFLGDLSNANRKRSSDYWQTTDGSHDVGNVFSPGKKICVAPGQRKPDPEAEYLRSLQEASFRKDGQARQSPRLSNPVTSQSHWSRNYRTVAVQTLDDVPKAQPTATVISVKPPGKPERKPESFLPRGPNYSGPIYLSKKYDSHPLEVEPFRTTPKAWTNLSDPSASDGNGDDQPPDSGNSRNTDNADTRSLRVRFVPAATTAETIQMRATEQSPLPAWIEVVWALLVFGMLLVVWAEIGRLIRWWNGTQEWMHYNEVPEDVLRMVRGSKPSGMRWVQKVDYRLARFVNIKSGWLG</sequence>
<dbReference type="STRING" id="1448316.A0A395H2P6"/>
<evidence type="ECO:0000313" key="5">
    <source>
        <dbReference type="Proteomes" id="UP000249402"/>
    </source>
</evidence>
<dbReference type="EMBL" id="KZ824432">
    <property type="protein sequence ID" value="RAL02157.1"/>
    <property type="molecule type" value="Genomic_DNA"/>
</dbReference>
<feature type="region of interest" description="Disordered" evidence="2">
    <location>
        <begin position="447"/>
        <end position="485"/>
    </location>
</feature>
<evidence type="ECO:0000256" key="2">
    <source>
        <dbReference type="SAM" id="MobiDB-lite"/>
    </source>
</evidence>
<keyword evidence="3" id="KW-0812">Transmembrane</keyword>
<feature type="region of interest" description="Disordered" evidence="2">
    <location>
        <begin position="397"/>
        <end position="423"/>
    </location>
</feature>
<gene>
    <name evidence="4" type="ORF">BO80DRAFT_424078</name>
</gene>
<feature type="region of interest" description="Disordered" evidence="2">
    <location>
        <begin position="353"/>
        <end position="379"/>
    </location>
</feature>
<organism evidence="4 5">
    <name type="scientific">Aspergillus ibericus CBS 121593</name>
    <dbReference type="NCBI Taxonomy" id="1448316"/>
    <lineage>
        <taxon>Eukaryota</taxon>
        <taxon>Fungi</taxon>
        <taxon>Dikarya</taxon>
        <taxon>Ascomycota</taxon>
        <taxon>Pezizomycotina</taxon>
        <taxon>Eurotiomycetes</taxon>
        <taxon>Eurotiomycetidae</taxon>
        <taxon>Eurotiales</taxon>
        <taxon>Aspergillaceae</taxon>
        <taxon>Aspergillus</taxon>
        <taxon>Aspergillus subgen. Circumdati</taxon>
    </lineage>
</organism>
<dbReference type="RefSeq" id="XP_025576484.1">
    <property type="nucleotide sequence ID" value="XM_025719188.1"/>
</dbReference>
<dbReference type="VEuPathDB" id="FungiDB:BO80DRAFT_424078"/>
<feature type="compositionally biased region" description="Polar residues" evidence="2">
    <location>
        <begin position="361"/>
        <end position="379"/>
    </location>
</feature>